<dbReference type="OrthoDB" id="5118544at2"/>
<dbReference type="EMBL" id="BJUV01000049">
    <property type="protein sequence ID" value="GEK84665.1"/>
    <property type="molecule type" value="Genomic_DNA"/>
</dbReference>
<evidence type="ECO:0000313" key="1">
    <source>
        <dbReference type="EMBL" id="GEK84665.1"/>
    </source>
</evidence>
<keyword evidence="3" id="KW-1185">Reference proteome</keyword>
<protein>
    <submittedName>
        <fullName evidence="2">Uncharacterized protein</fullName>
    </submittedName>
</protein>
<dbReference type="EMBL" id="JACGWW010000002">
    <property type="protein sequence ID" value="MBA8813651.1"/>
    <property type="molecule type" value="Genomic_DNA"/>
</dbReference>
<dbReference type="RefSeq" id="WP_146856985.1">
    <property type="nucleotide sequence ID" value="NZ_BAAAHR010000008.1"/>
</dbReference>
<reference evidence="2 4" key="2">
    <citation type="submission" date="2020-07" db="EMBL/GenBank/DDBJ databases">
        <title>Sequencing the genomes of 1000 actinobacteria strains.</title>
        <authorList>
            <person name="Klenk H.-P."/>
        </authorList>
    </citation>
    <scope>NUCLEOTIDE SEQUENCE [LARGE SCALE GENOMIC DNA]</scope>
    <source>
        <strain evidence="2 4">DSM 10309</strain>
    </source>
</reference>
<proteinExistence type="predicted"/>
<sequence length="68" mass="7674">MTLAVELSSLDDHGRPVWYLHYSYPCRLPGEPGRGPYSSLLQAEEALHHLREAAHSYGEYEFSAVVRG</sequence>
<evidence type="ECO:0000313" key="2">
    <source>
        <dbReference type="EMBL" id="MBA8813651.1"/>
    </source>
</evidence>
<reference evidence="1 3" key="1">
    <citation type="submission" date="2019-07" db="EMBL/GenBank/DDBJ databases">
        <title>Whole genome shotgun sequence of Frigoribacterium faeni NBRC 103066.</title>
        <authorList>
            <person name="Hosoyama A."/>
            <person name="Uohara A."/>
            <person name="Ohji S."/>
            <person name="Ichikawa N."/>
        </authorList>
    </citation>
    <scope>NUCLEOTIDE SEQUENCE [LARGE SCALE GENOMIC DNA]</scope>
    <source>
        <strain evidence="1 3">NBRC 103066</strain>
    </source>
</reference>
<comment type="caution">
    <text evidence="2">The sequence shown here is derived from an EMBL/GenBank/DDBJ whole genome shotgun (WGS) entry which is preliminary data.</text>
</comment>
<evidence type="ECO:0000313" key="4">
    <source>
        <dbReference type="Proteomes" id="UP000522688"/>
    </source>
</evidence>
<dbReference type="Proteomes" id="UP000522688">
    <property type="component" value="Unassembled WGS sequence"/>
</dbReference>
<dbReference type="Proteomes" id="UP000321154">
    <property type="component" value="Unassembled WGS sequence"/>
</dbReference>
<accession>A0A7W3JIT5</accession>
<dbReference type="AlphaFoldDB" id="A0A7W3JIT5"/>
<organism evidence="2 4">
    <name type="scientific">Frigoribacterium faeni</name>
    <dbReference type="NCBI Taxonomy" id="145483"/>
    <lineage>
        <taxon>Bacteria</taxon>
        <taxon>Bacillati</taxon>
        <taxon>Actinomycetota</taxon>
        <taxon>Actinomycetes</taxon>
        <taxon>Micrococcales</taxon>
        <taxon>Microbacteriaceae</taxon>
        <taxon>Frigoribacterium</taxon>
    </lineage>
</organism>
<gene>
    <name evidence="2" type="ORF">FB463_001900</name>
    <name evidence="1" type="ORF">FFA01_29740</name>
</gene>
<evidence type="ECO:0000313" key="3">
    <source>
        <dbReference type="Proteomes" id="UP000321154"/>
    </source>
</evidence>
<name>A0A7W3JIT5_9MICO</name>